<reference evidence="10" key="1">
    <citation type="submission" date="2025-08" db="UniProtKB">
        <authorList>
            <consortium name="RefSeq"/>
        </authorList>
    </citation>
    <scope>IDENTIFICATION</scope>
    <source>
        <tissue evidence="10">Adult</tissue>
    </source>
</reference>
<feature type="transmembrane region" description="Helical" evidence="8">
    <location>
        <begin position="79"/>
        <end position="103"/>
    </location>
</feature>
<dbReference type="PANTHER" id="PTHR21143:SF123">
    <property type="entry name" value="GUSTATORY RECEPTOR FOR SUGAR TASTE 43A-RELATED"/>
    <property type="match status" value="1"/>
</dbReference>
<gene>
    <name evidence="10" type="primary">LOC105224551</name>
</gene>
<keyword evidence="4 8" id="KW-1133">Transmembrane helix</keyword>
<dbReference type="RefSeq" id="XP_049307556.1">
    <property type="nucleotide sequence ID" value="XM_049451599.1"/>
</dbReference>
<evidence type="ECO:0000256" key="4">
    <source>
        <dbReference type="ARBA" id="ARBA00022989"/>
    </source>
</evidence>
<comment type="subcellular location">
    <subcellularLocation>
        <location evidence="1 8">Cell membrane</location>
        <topology evidence="1 8">Multi-pass membrane protein</topology>
    </subcellularLocation>
</comment>
<organism evidence="9 10">
    <name type="scientific">Bactrocera dorsalis</name>
    <name type="common">Oriental fruit fly</name>
    <name type="synonym">Dacus dorsalis</name>
    <dbReference type="NCBI Taxonomy" id="27457"/>
    <lineage>
        <taxon>Eukaryota</taxon>
        <taxon>Metazoa</taxon>
        <taxon>Ecdysozoa</taxon>
        <taxon>Arthropoda</taxon>
        <taxon>Hexapoda</taxon>
        <taxon>Insecta</taxon>
        <taxon>Pterygota</taxon>
        <taxon>Neoptera</taxon>
        <taxon>Endopterygota</taxon>
        <taxon>Diptera</taxon>
        <taxon>Brachycera</taxon>
        <taxon>Muscomorpha</taxon>
        <taxon>Tephritoidea</taxon>
        <taxon>Tephritidae</taxon>
        <taxon>Bactrocera</taxon>
        <taxon>Bactrocera</taxon>
    </lineage>
</organism>
<dbReference type="Pfam" id="PF08395">
    <property type="entry name" value="7tm_7"/>
    <property type="match status" value="1"/>
</dbReference>
<evidence type="ECO:0000256" key="1">
    <source>
        <dbReference type="ARBA" id="ARBA00004651"/>
    </source>
</evidence>
<evidence type="ECO:0000256" key="5">
    <source>
        <dbReference type="ARBA" id="ARBA00023136"/>
    </source>
</evidence>
<evidence type="ECO:0000256" key="2">
    <source>
        <dbReference type="ARBA" id="ARBA00022475"/>
    </source>
</evidence>
<dbReference type="InterPro" id="IPR013604">
    <property type="entry name" value="7TM_chemorcpt"/>
</dbReference>
<keyword evidence="2 8" id="KW-1003">Cell membrane</keyword>
<dbReference type="Proteomes" id="UP001652620">
    <property type="component" value="Chromosome 3"/>
</dbReference>
<feature type="transmembrane region" description="Helical" evidence="8">
    <location>
        <begin position="318"/>
        <end position="338"/>
    </location>
</feature>
<dbReference type="GeneID" id="105224551"/>
<feature type="transmembrane region" description="Helical" evidence="8">
    <location>
        <begin position="37"/>
        <end position="59"/>
    </location>
</feature>
<evidence type="ECO:0000313" key="10">
    <source>
        <dbReference type="RefSeq" id="XP_049307556.1"/>
    </source>
</evidence>
<sequence>MEINESSLSVFYLSKLLALAPISIQQNAKGVIEIKRSIMFSIYAIALGLIMVILCYEGLLFDANSKVPLRMNSSTSRVVTAMDVTVVVFSSVAGIGCGIFSVTPSRELNLRLRKFDASLHSFSNFKRDRITTRIMAIIPMTISGALIAFDIWTWVLQIEISPNMSSTANVKWYIPFYLLYFVMIGFHILFANTAIGLGRRFRRLNAMLKCQYLSESKPYSLVRAQINNIKIIPDKAMSLHESIDRLNTESLPKDGLGKTRVMLLRSLAENHESLGKCVQIFSSTFGIAVLCILVSCLLHLVATAYFLFLALLNPNVTGYAWGQVLWIFLHILRLLLVVEPCHMATLESKKTIQIVCEIERKMHEPVLVEEIKKFWQQLLVIDVEFSALGLCRINRNILTALSSAIATYLVILIQFQKASG</sequence>
<proteinExistence type="inferred from homology"/>
<feature type="transmembrane region" description="Helical" evidence="8">
    <location>
        <begin position="134"/>
        <end position="156"/>
    </location>
</feature>
<evidence type="ECO:0000256" key="6">
    <source>
        <dbReference type="ARBA" id="ARBA00023170"/>
    </source>
</evidence>
<evidence type="ECO:0000256" key="7">
    <source>
        <dbReference type="ARBA" id="ARBA00023224"/>
    </source>
</evidence>
<keyword evidence="5 8" id="KW-0472">Membrane</keyword>
<feature type="transmembrane region" description="Helical" evidence="8">
    <location>
        <begin position="285"/>
        <end position="312"/>
    </location>
</feature>
<name>A0ABM3JE98_BACDO</name>
<comment type="function">
    <text evidence="8">Gustatory receptor which mediates acceptance or avoidance behavior, depending on its substrates.</text>
</comment>
<protein>
    <recommendedName>
        <fullName evidence="8">Gustatory receptor</fullName>
    </recommendedName>
</protein>
<evidence type="ECO:0000256" key="8">
    <source>
        <dbReference type="RuleBase" id="RU363108"/>
    </source>
</evidence>
<accession>A0ABM3JE98</accession>
<keyword evidence="9" id="KW-1185">Reference proteome</keyword>
<evidence type="ECO:0000313" key="9">
    <source>
        <dbReference type="Proteomes" id="UP001652620"/>
    </source>
</evidence>
<keyword evidence="6 8" id="KW-0675">Receptor</keyword>
<evidence type="ECO:0000256" key="3">
    <source>
        <dbReference type="ARBA" id="ARBA00022692"/>
    </source>
</evidence>
<keyword evidence="7 8" id="KW-0807">Transducer</keyword>
<feature type="transmembrane region" description="Helical" evidence="8">
    <location>
        <begin position="176"/>
        <end position="197"/>
    </location>
</feature>
<dbReference type="PANTHER" id="PTHR21143">
    <property type="entry name" value="INVERTEBRATE GUSTATORY RECEPTOR"/>
    <property type="match status" value="1"/>
</dbReference>
<keyword evidence="3 8" id="KW-0812">Transmembrane</keyword>
<comment type="similarity">
    <text evidence="8">Belongs to the insect chemoreceptor superfamily. Gustatory receptor (GR) family.</text>
</comment>
<feature type="transmembrane region" description="Helical" evidence="8">
    <location>
        <begin position="397"/>
        <end position="415"/>
    </location>
</feature>